<feature type="coiled-coil region" evidence="1">
    <location>
        <begin position="7"/>
        <end position="55"/>
    </location>
</feature>
<gene>
    <name evidence="3" type="ORF">SAMN05216409_1385</name>
</gene>
<dbReference type="EMBL" id="FOEV01000038">
    <property type="protein sequence ID" value="SER53343.1"/>
    <property type="molecule type" value="Genomic_DNA"/>
</dbReference>
<name>A0A9X8QM57_9PSED</name>
<protein>
    <submittedName>
        <fullName evidence="3">Uncharacterized protein</fullName>
    </submittedName>
</protein>
<accession>A0A9X8QM57</accession>
<evidence type="ECO:0000313" key="3">
    <source>
        <dbReference type="EMBL" id="SER53343.1"/>
    </source>
</evidence>
<organism evidence="3 4">
    <name type="scientific">Pseudomonas lutea</name>
    <dbReference type="NCBI Taxonomy" id="243924"/>
    <lineage>
        <taxon>Bacteria</taxon>
        <taxon>Pseudomonadati</taxon>
        <taxon>Pseudomonadota</taxon>
        <taxon>Gammaproteobacteria</taxon>
        <taxon>Pseudomonadales</taxon>
        <taxon>Pseudomonadaceae</taxon>
        <taxon>Pseudomonas</taxon>
    </lineage>
</organism>
<proteinExistence type="predicted"/>
<dbReference type="AlphaFoldDB" id="A0A9X8QM57"/>
<evidence type="ECO:0000313" key="4">
    <source>
        <dbReference type="Proteomes" id="UP000183210"/>
    </source>
</evidence>
<feature type="region of interest" description="Disordered" evidence="2">
    <location>
        <begin position="140"/>
        <end position="173"/>
    </location>
</feature>
<dbReference type="GeneID" id="300269792"/>
<dbReference type="Proteomes" id="UP000183210">
    <property type="component" value="Unassembled WGS sequence"/>
</dbReference>
<comment type="caution">
    <text evidence="3">The sequence shown here is derived from an EMBL/GenBank/DDBJ whole genome shotgun (WGS) entry which is preliminary data.</text>
</comment>
<reference evidence="3 4" key="1">
    <citation type="submission" date="2016-10" db="EMBL/GenBank/DDBJ databases">
        <authorList>
            <person name="Varghese N."/>
            <person name="Submissions S."/>
        </authorList>
    </citation>
    <scope>NUCLEOTIDE SEQUENCE [LARGE SCALE GENOMIC DNA]</scope>
    <source>
        <strain evidence="3 4">LMG 21974</strain>
    </source>
</reference>
<evidence type="ECO:0000256" key="1">
    <source>
        <dbReference type="SAM" id="Coils"/>
    </source>
</evidence>
<dbReference type="RefSeq" id="WP_074830716.1">
    <property type="nucleotide sequence ID" value="NZ_FOEV01000038.1"/>
</dbReference>
<evidence type="ECO:0000256" key="2">
    <source>
        <dbReference type="SAM" id="MobiDB-lite"/>
    </source>
</evidence>
<keyword evidence="1" id="KW-0175">Coiled coil</keyword>
<sequence length="173" mass="18964">MSTEPDIDTLNEEIERLRQKNAELLNESKKAKARTSELESALQAANGKLMDLELNKPVEAMLKDLFIVSPRLARMELEEHYQFVLGEDGKIQMQDKQGKPVEVQLDDEEAIRPAQFTAKDIESALVKTGKFDRILIGSRASGGGAVGVKSGSGYTPKPAVANEPKPASPFGLR</sequence>